<name>A0A1J5R848_9ZZZZ</name>
<evidence type="ECO:0000313" key="2">
    <source>
        <dbReference type="EMBL" id="OIQ92184.1"/>
    </source>
</evidence>
<accession>A0A1J5R848</accession>
<feature type="region of interest" description="Disordered" evidence="1">
    <location>
        <begin position="99"/>
        <end position="131"/>
    </location>
</feature>
<protein>
    <submittedName>
        <fullName evidence="2">Uncharacterized protein</fullName>
    </submittedName>
</protein>
<dbReference type="EMBL" id="MLJW01000238">
    <property type="protein sequence ID" value="OIQ92184.1"/>
    <property type="molecule type" value="Genomic_DNA"/>
</dbReference>
<feature type="compositionally biased region" description="Polar residues" evidence="1">
    <location>
        <begin position="116"/>
        <end position="131"/>
    </location>
</feature>
<reference evidence="2" key="1">
    <citation type="submission" date="2016-10" db="EMBL/GenBank/DDBJ databases">
        <title>Sequence of Gallionella enrichment culture.</title>
        <authorList>
            <person name="Poehlein A."/>
            <person name="Muehling M."/>
            <person name="Daniel R."/>
        </authorList>
    </citation>
    <scope>NUCLEOTIDE SEQUENCE</scope>
</reference>
<feature type="region of interest" description="Disordered" evidence="1">
    <location>
        <begin position="21"/>
        <end position="77"/>
    </location>
</feature>
<proteinExistence type="predicted"/>
<organism evidence="2">
    <name type="scientific">mine drainage metagenome</name>
    <dbReference type="NCBI Taxonomy" id="410659"/>
    <lineage>
        <taxon>unclassified sequences</taxon>
        <taxon>metagenomes</taxon>
        <taxon>ecological metagenomes</taxon>
    </lineage>
</organism>
<dbReference type="AlphaFoldDB" id="A0A1J5R848"/>
<comment type="caution">
    <text evidence="2">The sequence shown here is derived from an EMBL/GenBank/DDBJ whole genome shotgun (WGS) entry which is preliminary data.</text>
</comment>
<sequence>MASVSSISSAAQYGMQQIMVQQAKRNADQAEQTAQSLQAQANDAQRVAERAQENARSLAIQSDHAQQRAGQARQGLAALSAEQQSSARLINAINRTAGSQQTVAATAQSTTPSPVVNSQGQVTGKTINTTA</sequence>
<gene>
    <name evidence="2" type="ORF">GALL_258610</name>
</gene>
<feature type="compositionally biased region" description="Low complexity" evidence="1">
    <location>
        <begin position="99"/>
        <end position="115"/>
    </location>
</feature>
<feature type="compositionally biased region" description="Low complexity" evidence="1">
    <location>
        <begin position="67"/>
        <end position="77"/>
    </location>
</feature>
<evidence type="ECO:0000256" key="1">
    <source>
        <dbReference type="SAM" id="MobiDB-lite"/>
    </source>
</evidence>
<feature type="compositionally biased region" description="Polar residues" evidence="1">
    <location>
        <begin position="21"/>
        <end position="43"/>
    </location>
</feature>